<name>A0AAV7VWL5_PLEWA</name>
<keyword evidence="2" id="KW-1185">Reference proteome</keyword>
<dbReference type="Proteomes" id="UP001066276">
    <property type="component" value="Chromosome 1_2"/>
</dbReference>
<organism evidence="1 2">
    <name type="scientific">Pleurodeles waltl</name>
    <name type="common">Iberian ribbed newt</name>
    <dbReference type="NCBI Taxonomy" id="8319"/>
    <lineage>
        <taxon>Eukaryota</taxon>
        <taxon>Metazoa</taxon>
        <taxon>Chordata</taxon>
        <taxon>Craniata</taxon>
        <taxon>Vertebrata</taxon>
        <taxon>Euteleostomi</taxon>
        <taxon>Amphibia</taxon>
        <taxon>Batrachia</taxon>
        <taxon>Caudata</taxon>
        <taxon>Salamandroidea</taxon>
        <taxon>Salamandridae</taxon>
        <taxon>Pleurodelinae</taxon>
        <taxon>Pleurodeles</taxon>
    </lineage>
</organism>
<gene>
    <name evidence="1" type="ORF">NDU88_000467</name>
</gene>
<dbReference type="AlphaFoldDB" id="A0AAV7VWL5"/>
<accession>A0AAV7VWL5</accession>
<evidence type="ECO:0000313" key="2">
    <source>
        <dbReference type="Proteomes" id="UP001066276"/>
    </source>
</evidence>
<dbReference type="EMBL" id="JANPWB010000002">
    <property type="protein sequence ID" value="KAJ1205032.1"/>
    <property type="molecule type" value="Genomic_DNA"/>
</dbReference>
<evidence type="ECO:0000313" key="1">
    <source>
        <dbReference type="EMBL" id="KAJ1205032.1"/>
    </source>
</evidence>
<sequence>MHAAVVNVTQLVNKGSLYTVEGWATQDRAQALLHHRLDETEETMEQIPEQLRESEHRRSDLQDRSFSYDKNMNVLQKKLLASKIKMDKMENYAQRSNLLFVGIPEGAERIEGRDNPRLYMETMIKEHLLEQAPGDLTIMTAIKC</sequence>
<reference evidence="1" key="1">
    <citation type="journal article" date="2022" name="bioRxiv">
        <title>Sequencing and chromosome-scale assembly of the giantPleurodeles waltlgenome.</title>
        <authorList>
            <person name="Brown T."/>
            <person name="Elewa A."/>
            <person name="Iarovenko S."/>
            <person name="Subramanian E."/>
            <person name="Araus A.J."/>
            <person name="Petzold A."/>
            <person name="Susuki M."/>
            <person name="Suzuki K.-i.T."/>
            <person name="Hayashi T."/>
            <person name="Toyoda A."/>
            <person name="Oliveira C."/>
            <person name="Osipova E."/>
            <person name="Leigh N.D."/>
            <person name="Simon A."/>
            <person name="Yun M.H."/>
        </authorList>
    </citation>
    <scope>NUCLEOTIDE SEQUENCE</scope>
    <source>
        <strain evidence="1">20211129_DDA</strain>
        <tissue evidence="1">Liver</tissue>
    </source>
</reference>
<comment type="caution">
    <text evidence="1">The sequence shown here is derived from an EMBL/GenBank/DDBJ whole genome shotgun (WGS) entry which is preliminary data.</text>
</comment>
<protein>
    <submittedName>
        <fullName evidence="1">Uncharacterized protein</fullName>
    </submittedName>
</protein>
<proteinExistence type="predicted"/>